<feature type="active site" description="Proton donor" evidence="15">
    <location>
        <position position="510"/>
    </location>
</feature>
<keyword evidence="7" id="KW-0808">Transferase</keyword>
<dbReference type="Gene3D" id="3.40.50.11030">
    <property type="entry name" value="Threonylcarbamoyl-AMP synthase, C-terminal domain"/>
    <property type="match status" value="1"/>
</dbReference>
<evidence type="ECO:0000256" key="12">
    <source>
        <dbReference type="ARBA" id="ARBA00022840"/>
    </source>
</evidence>
<feature type="domain" description="YrdC-like" evidence="16">
    <location>
        <begin position="24"/>
        <end position="210"/>
    </location>
</feature>
<evidence type="ECO:0000256" key="4">
    <source>
        <dbReference type="ARBA" id="ARBA00012584"/>
    </source>
</evidence>
<dbReference type="GO" id="GO:0008033">
    <property type="term" value="P:tRNA processing"/>
    <property type="evidence" value="ECO:0007669"/>
    <property type="project" value="UniProtKB-KW"/>
</dbReference>
<evidence type="ECO:0000313" key="18">
    <source>
        <dbReference type="Proteomes" id="UP000611629"/>
    </source>
</evidence>
<evidence type="ECO:0000256" key="14">
    <source>
        <dbReference type="ARBA" id="ARBA00048366"/>
    </source>
</evidence>
<keyword evidence="10" id="KW-0547">Nucleotide-binding</keyword>
<dbReference type="GO" id="GO:0006450">
    <property type="term" value="P:regulation of translational fidelity"/>
    <property type="evidence" value="ECO:0007669"/>
    <property type="project" value="TreeGrafter"/>
</dbReference>
<evidence type="ECO:0000256" key="13">
    <source>
        <dbReference type="ARBA" id="ARBA00029774"/>
    </source>
</evidence>
<evidence type="ECO:0000256" key="9">
    <source>
        <dbReference type="ARBA" id="ARBA00022695"/>
    </source>
</evidence>
<dbReference type="Gene3D" id="3.40.50.2300">
    <property type="match status" value="1"/>
</dbReference>
<dbReference type="GO" id="GO:0005524">
    <property type="term" value="F:ATP binding"/>
    <property type="evidence" value="ECO:0007669"/>
    <property type="project" value="UniProtKB-KW"/>
</dbReference>
<evidence type="ECO:0000256" key="7">
    <source>
        <dbReference type="ARBA" id="ARBA00022679"/>
    </source>
</evidence>
<evidence type="ECO:0000256" key="3">
    <source>
        <dbReference type="ARBA" id="ARBA00011063"/>
    </source>
</evidence>
<dbReference type="PROSITE" id="PS51163">
    <property type="entry name" value="YRDC"/>
    <property type="match status" value="1"/>
</dbReference>
<keyword evidence="18" id="KW-1185">Reference proteome</keyword>
<comment type="similarity">
    <text evidence="2">Belongs to the SUA5 family.</text>
</comment>
<dbReference type="NCBIfam" id="TIGR00057">
    <property type="entry name" value="L-threonylcarbamoyladenylate synthase"/>
    <property type="match status" value="1"/>
</dbReference>
<keyword evidence="11" id="KW-0378">Hydrolase</keyword>
<dbReference type="Gene3D" id="3.90.870.10">
    <property type="entry name" value="DHBP synthase"/>
    <property type="match status" value="1"/>
</dbReference>
<dbReference type="SMART" id="SM00226">
    <property type="entry name" value="LMWPc"/>
    <property type="match status" value="1"/>
</dbReference>
<keyword evidence="6" id="KW-0963">Cytoplasm</keyword>
<dbReference type="InterPro" id="IPR036196">
    <property type="entry name" value="Ptyr_pPase_sf"/>
</dbReference>
<dbReference type="FunFam" id="3.90.870.10:FF:000008">
    <property type="entry name" value="Threonylcarbamoyl-AMP synthase"/>
    <property type="match status" value="1"/>
</dbReference>
<dbReference type="InterPro" id="IPR005145">
    <property type="entry name" value="Sua5_C"/>
</dbReference>
<comment type="caution">
    <text evidence="17">The sequence shown here is derived from an EMBL/GenBank/DDBJ whole genome shotgun (WGS) entry which is preliminary data.</text>
</comment>
<evidence type="ECO:0000256" key="15">
    <source>
        <dbReference type="PIRSR" id="PIRSR617867-1"/>
    </source>
</evidence>
<evidence type="ECO:0000256" key="1">
    <source>
        <dbReference type="ARBA" id="ARBA00004496"/>
    </source>
</evidence>
<evidence type="ECO:0000256" key="6">
    <source>
        <dbReference type="ARBA" id="ARBA00022490"/>
    </source>
</evidence>
<dbReference type="Pfam" id="PF01300">
    <property type="entry name" value="Sua5_yciO_yrdC"/>
    <property type="match status" value="1"/>
</dbReference>
<organism evidence="17 18">
    <name type="scientific">Sedimentibacter hydroxybenzoicus DSM 7310</name>
    <dbReference type="NCBI Taxonomy" id="1123245"/>
    <lineage>
        <taxon>Bacteria</taxon>
        <taxon>Bacillati</taxon>
        <taxon>Bacillota</taxon>
        <taxon>Tissierellia</taxon>
        <taxon>Sedimentibacter</taxon>
    </lineage>
</organism>
<dbReference type="Pfam" id="PF03481">
    <property type="entry name" value="Sua5_C"/>
    <property type="match status" value="1"/>
</dbReference>
<dbReference type="SUPFAM" id="SSF52788">
    <property type="entry name" value="Phosphotyrosine protein phosphatases I"/>
    <property type="match status" value="1"/>
</dbReference>
<reference evidence="17" key="1">
    <citation type="submission" date="2020-07" db="EMBL/GenBank/DDBJ databases">
        <title>Genomic analysis of a strain of Sedimentibacter Hydroxybenzoicus DSM7310.</title>
        <authorList>
            <person name="Ma S."/>
        </authorList>
    </citation>
    <scope>NUCLEOTIDE SEQUENCE</scope>
    <source>
        <strain evidence="17">DSM 7310</strain>
    </source>
</reference>
<evidence type="ECO:0000256" key="11">
    <source>
        <dbReference type="ARBA" id="ARBA00022801"/>
    </source>
</evidence>
<evidence type="ECO:0000256" key="2">
    <source>
        <dbReference type="ARBA" id="ARBA00007663"/>
    </source>
</evidence>
<evidence type="ECO:0000256" key="5">
    <source>
        <dbReference type="ARBA" id="ARBA00015492"/>
    </source>
</evidence>
<comment type="subcellular location">
    <subcellularLocation>
        <location evidence="1">Cytoplasm</location>
    </subcellularLocation>
</comment>
<dbReference type="Proteomes" id="UP000611629">
    <property type="component" value="Unassembled WGS sequence"/>
</dbReference>
<dbReference type="Pfam" id="PF01451">
    <property type="entry name" value="LMWPc"/>
    <property type="match status" value="1"/>
</dbReference>
<dbReference type="PRINTS" id="PR00719">
    <property type="entry name" value="LMWPTPASE"/>
</dbReference>
<proteinExistence type="inferred from homology"/>
<dbReference type="EMBL" id="JACBNQ010000011">
    <property type="protein sequence ID" value="NYB74612.1"/>
    <property type="molecule type" value="Genomic_DNA"/>
</dbReference>
<dbReference type="InterPro" id="IPR050156">
    <property type="entry name" value="TC-AMP_synthase_SUA5"/>
</dbReference>
<dbReference type="AlphaFoldDB" id="A0A974BKV7"/>
<keyword evidence="9" id="KW-0548">Nucleotidyltransferase</keyword>
<dbReference type="PANTHER" id="PTHR17490:SF16">
    <property type="entry name" value="THREONYLCARBAMOYL-AMP SYNTHASE"/>
    <property type="match status" value="1"/>
</dbReference>
<accession>A0A974BKV7</accession>
<dbReference type="GO" id="GO:0061710">
    <property type="term" value="F:L-threonylcarbamoyladenylate synthase"/>
    <property type="evidence" value="ECO:0007669"/>
    <property type="project" value="UniProtKB-EC"/>
</dbReference>
<feature type="active site" evidence="15">
    <location>
        <position position="395"/>
    </location>
</feature>
<keyword evidence="12" id="KW-0067">ATP-binding</keyword>
<feature type="active site" description="Nucleophile" evidence="15">
    <location>
        <position position="389"/>
    </location>
</feature>
<protein>
    <recommendedName>
        <fullName evidence="5">Threonylcarbamoyl-AMP synthase</fullName>
        <ecNumber evidence="4">2.7.7.87</ecNumber>
    </recommendedName>
    <alternativeName>
        <fullName evidence="13">L-threonylcarbamoyladenylate synthase</fullName>
    </alternativeName>
</protein>
<dbReference type="GO" id="GO:0005737">
    <property type="term" value="C:cytoplasm"/>
    <property type="evidence" value="ECO:0007669"/>
    <property type="project" value="UniProtKB-SubCell"/>
</dbReference>
<dbReference type="CDD" id="cd16344">
    <property type="entry name" value="LMWPAP"/>
    <property type="match status" value="1"/>
</dbReference>
<sequence length="540" mass="60305">MNKNKENETINTNIVKMDPDNIDYNIIKEASEIINKGGVVVFPTETVYGIGADALNDEAVEKIFKSKGRPQDNPLIVHIADYSELYNLVSDIPENAKLLADEFWPGPLTMILNKKDILSDKITAGLQTAAIRLPINKIARALIRESKKPIAAPSANISGKPSPTEARHVIDDLMGKVDMIIDGGSTDIGLESTVVDMTSEVPMILRPGKVTKEDIINVLGKCDYDPSIIKNDDKLIPKSPGQKYRHYSPKARVILYKGPIEKIIEKINNDYEKFSSEGYKAGIMSTVQTDAYYIGKTKIMVGDRTKPLTISSNLFKVLRDFDHMGIDLILAEQVDDSGLGKAIMNRLSKASSQTIILRKSDTPLTQGESLWDRRNVPVRRWNMNILFVCTGNTCRSSMAEGILKFLLKENNIENINVSSAGISAFEGQQANENAIKVLINKGIDIKNHKARQLTEEIIKDTDLILTMTDGHKKIITSALPEYSDKVYTLKEYALIVNNERTENISLDIEDPYGMNIKTYEETENMIEEQLSKIIKALDKQ</sequence>
<dbReference type="RefSeq" id="WP_179238314.1">
    <property type="nucleotide sequence ID" value="NZ_JACBNQ010000011.1"/>
</dbReference>
<dbReference type="GO" id="GO:0000049">
    <property type="term" value="F:tRNA binding"/>
    <property type="evidence" value="ECO:0007669"/>
    <property type="project" value="TreeGrafter"/>
</dbReference>
<name>A0A974BKV7_SEDHY</name>
<dbReference type="InterPro" id="IPR006070">
    <property type="entry name" value="Sua5-like_dom"/>
</dbReference>
<dbReference type="InterPro" id="IPR023485">
    <property type="entry name" value="Ptyr_pPase"/>
</dbReference>
<evidence type="ECO:0000313" key="17">
    <source>
        <dbReference type="EMBL" id="NYB74612.1"/>
    </source>
</evidence>
<evidence type="ECO:0000256" key="8">
    <source>
        <dbReference type="ARBA" id="ARBA00022694"/>
    </source>
</evidence>
<dbReference type="InterPro" id="IPR017945">
    <property type="entry name" value="DHBP_synth_RibB-like_a/b_dom"/>
</dbReference>
<dbReference type="PANTHER" id="PTHR17490">
    <property type="entry name" value="SUA5"/>
    <property type="match status" value="1"/>
</dbReference>
<gene>
    <name evidence="17" type="ORF">HZF24_10745</name>
</gene>
<comment type="similarity">
    <text evidence="3">Belongs to the low molecular weight phosphotyrosine protein phosphatase family.</text>
</comment>
<evidence type="ECO:0000256" key="10">
    <source>
        <dbReference type="ARBA" id="ARBA00022741"/>
    </source>
</evidence>
<evidence type="ECO:0000259" key="16">
    <source>
        <dbReference type="PROSITE" id="PS51163"/>
    </source>
</evidence>
<dbReference type="EC" id="2.7.7.87" evidence="4"/>
<keyword evidence="8" id="KW-0819">tRNA processing</keyword>
<dbReference type="InterPro" id="IPR017867">
    <property type="entry name" value="Tyr_phospatase_low_mol_wt"/>
</dbReference>
<dbReference type="GO" id="GO:0003725">
    <property type="term" value="F:double-stranded RNA binding"/>
    <property type="evidence" value="ECO:0007669"/>
    <property type="project" value="InterPro"/>
</dbReference>
<comment type="catalytic activity">
    <reaction evidence="14">
        <text>L-threonine + hydrogencarbonate + ATP = L-threonylcarbamoyladenylate + diphosphate + H2O</text>
        <dbReference type="Rhea" id="RHEA:36407"/>
        <dbReference type="ChEBI" id="CHEBI:15377"/>
        <dbReference type="ChEBI" id="CHEBI:17544"/>
        <dbReference type="ChEBI" id="CHEBI:30616"/>
        <dbReference type="ChEBI" id="CHEBI:33019"/>
        <dbReference type="ChEBI" id="CHEBI:57926"/>
        <dbReference type="ChEBI" id="CHEBI:73682"/>
        <dbReference type="EC" id="2.7.7.87"/>
    </reaction>
</comment>
<dbReference type="GO" id="GO:0004725">
    <property type="term" value="F:protein tyrosine phosphatase activity"/>
    <property type="evidence" value="ECO:0007669"/>
    <property type="project" value="InterPro"/>
</dbReference>
<dbReference type="SUPFAM" id="SSF55821">
    <property type="entry name" value="YrdC/RibB"/>
    <property type="match status" value="1"/>
</dbReference>
<dbReference type="InterPro" id="IPR038385">
    <property type="entry name" value="Sua5/YwlC_C"/>
</dbReference>